<feature type="domain" description="HTH Mu-type" evidence="2">
    <location>
        <begin position="7"/>
        <end position="73"/>
    </location>
</feature>
<dbReference type="InterPro" id="IPR004189">
    <property type="entry name" value="Phage_Mu_transposase"/>
</dbReference>
<dbReference type="PROSITE" id="PS51702">
    <property type="entry name" value="HTH_MU"/>
    <property type="match status" value="1"/>
</dbReference>
<dbReference type="Pfam" id="PF09299">
    <property type="entry name" value="Mu-transpos_C"/>
    <property type="match status" value="1"/>
</dbReference>
<dbReference type="InterPro" id="IPR036388">
    <property type="entry name" value="WH-like_DNA-bd_sf"/>
</dbReference>
<evidence type="ECO:0000313" key="3">
    <source>
        <dbReference type="EMBL" id="MEI7036477.1"/>
    </source>
</evidence>
<reference evidence="3 4" key="1">
    <citation type="journal article" date="2014" name="Int. J. Syst. Evol. Microbiol.">
        <title>Fulvimonas yonginensis sp. nov., isolated from greenhouse soil, and emended description of the genus Fulvimonas.</title>
        <authorList>
            <person name="Ahn J.H."/>
            <person name="Kim S.J."/>
            <person name="Weon H.Y."/>
            <person name="Hong S.B."/>
            <person name="Seok S.J."/>
            <person name="Kwon S.W."/>
        </authorList>
    </citation>
    <scope>NUCLEOTIDE SEQUENCE [LARGE SCALE GENOMIC DNA]</scope>
    <source>
        <strain evidence="3 4">KACC 16952</strain>
    </source>
</reference>
<name>A0ABU8JBM4_9GAMM</name>
<dbReference type="Gene3D" id="1.10.10.60">
    <property type="entry name" value="Homeodomain-like"/>
    <property type="match status" value="2"/>
</dbReference>
<dbReference type="RefSeq" id="WP_336807093.1">
    <property type="nucleotide sequence ID" value="NZ_JBBBNY010000003.1"/>
</dbReference>
<dbReference type="Proteomes" id="UP001381174">
    <property type="component" value="Unassembled WGS sequence"/>
</dbReference>
<dbReference type="Pfam" id="PF02914">
    <property type="entry name" value="DDE_2"/>
    <property type="match status" value="1"/>
</dbReference>
<dbReference type="InterPro" id="IPR009061">
    <property type="entry name" value="DNA-bd_dom_put_sf"/>
</dbReference>
<dbReference type="InterPro" id="IPR003314">
    <property type="entry name" value="Mu-type_HTH"/>
</dbReference>
<feature type="region of interest" description="Disordered" evidence="1">
    <location>
        <begin position="23"/>
        <end position="50"/>
    </location>
</feature>
<evidence type="ECO:0000313" key="4">
    <source>
        <dbReference type="Proteomes" id="UP001381174"/>
    </source>
</evidence>
<keyword evidence="4" id="KW-1185">Reference proteome</keyword>
<dbReference type="SUPFAM" id="SSF53098">
    <property type="entry name" value="Ribonuclease H-like"/>
    <property type="match status" value="1"/>
</dbReference>
<dbReference type="InterPro" id="IPR015378">
    <property type="entry name" value="Transposase-like_Mu_C"/>
</dbReference>
<dbReference type="SUPFAM" id="SSF46955">
    <property type="entry name" value="Putative DNA-binding domain"/>
    <property type="match status" value="1"/>
</dbReference>
<gene>
    <name evidence="3" type="ORF">WAT24_06880</name>
</gene>
<dbReference type="Gene3D" id="2.30.30.130">
    <property type="entry name" value="Transposase, Mu, C-terminal"/>
    <property type="match status" value="1"/>
</dbReference>
<dbReference type="InterPro" id="IPR015126">
    <property type="entry name" value="Mu_I-gamma"/>
</dbReference>
<accession>A0ABU8JBM4</accession>
<dbReference type="Gene3D" id="6.10.250.2550">
    <property type="match status" value="1"/>
</dbReference>
<dbReference type="SUPFAM" id="SSF50610">
    <property type="entry name" value="mu transposase, C-terminal domain"/>
    <property type="match status" value="1"/>
</dbReference>
<comment type="caution">
    <text evidence="3">The sequence shown here is derived from an EMBL/GenBank/DDBJ whole genome shotgun (WGS) entry which is preliminary data.</text>
</comment>
<dbReference type="Gene3D" id="1.10.10.10">
    <property type="entry name" value="Winged helix-like DNA-binding domain superfamily/Winged helix DNA-binding domain"/>
    <property type="match status" value="1"/>
</dbReference>
<evidence type="ECO:0000259" key="2">
    <source>
        <dbReference type="PROSITE" id="PS51702"/>
    </source>
</evidence>
<dbReference type="InterPro" id="IPR036397">
    <property type="entry name" value="RNaseH_sf"/>
</dbReference>
<dbReference type="InterPro" id="IPR009057">
    <property type="entry name" value="Homeodomain-like_sf"/>
</dbReference>
<dbReference type="SUPFAM" id="SSF46689">
    <property type="entry name" value="Homeodomain-like"/>
    <property type="match status" value="2"/>
</dbReference>
<protein>
    <submittedName>
        <fullName evidence="3">Transposase domain-containing protein</fullName>
    </submittedName>
</protein>
<dbReference type="Pfam" id="PF02316">
    <property type="entry name" value="HTH_Tnp_Mu_1"/>
    <property type="match status" value="1"/>
</dbReference>
<dbReference type="Gene3D" id="3.30.420.10">
    <property type="entry name" value="Ribonuclease H-like superfamily/Ribonuclease H"/>
    <property type="match status" value="1"/>
</dbReference>
<evidence type="ECO:0000256" key="1">
    <source>
        <dbReference type="SAM" id="MobiDB-lite"/>
    </source>
</evidence>
<organism evidence="3 4">
    <name type="scientific">Fulvimonas yonginensis</name>
    <dbReference type="NCBI Taxonomy" id="1495200"/>
    <lineage>
        <taxon>Bacteria</taxon>
        <taxon>Pseudomonadati</taxon>
        <taxon>Pseudomonadota</taxon>
        <taxon>Gammaproteobacteria</taxon>
        <taxon>Lysobacterales</taxon>
        <taxon>Rhodanobacteraceae</taxon>
        <taxon>Fulvimonas</taxon>
    </lineage>
</organism>
<dbReference type="InterPro" id="IPR009004">
    <property type="entry name" value="Transposase_Mu_C"/>
</dbReference>
<dbReference type="Pfam" id="PF09039">
    <property type="entry name" value="HTH_Tnp_Mu_2"/>
    <property type="match status" value="1"/>
</dbReference>
<sequence>MADGSISERWYAATDLVGLPGMPGTDRNIRAKADREGWTSRPRTGRGGGREYAFSSLPPAAQAALLLRERPQQAPTRRNSLAPTDEQLRSAWQRFERAKQPMKDVAAMRLRALHTVNALVRAGTPLMQARDTVAAQLQRDGIRGGSAASIARWQQDVAHAGPQDWLALLLPHYTGRTATAEIEPEAWELFKADYLRLEQPTASSCYDRLQRIAATRGWELPSLKTFTRKVERELPRAVRVLARQGEEALLKTYPAQERDRSLMAALQGVNADGHRWDLMVRFPDGSEGRPCILGWQDLYSGKLLAWRLGDNENSDMVRLSFGDMLRQFGIPGSVYLDNGRAFASKWMTGGAPNRYRFKIREEDPAGLITTLVGAENVHWVTPYHGQAKPIERMWRDFCDRIAKHPEFAGAYVGNNTLNKPENYGSRVIEWADFERVVTSEIHAHNARIGRRTKVCAGVHSFDQVFAASLAHITVRRVSEEQLRLLLLAAEAVTASPIDGSVRLAGNRYWTEALSEHAGRKVVLRVDPWHLQGVAHVYALDGTYIAEAPCTAAVGFADVNAAREHARGRKQYKRAAKDMLAAERLMDAAQVAAQLPDATPPSLPQSTVVAPVFVRHGQKPEPKPERAAATGTEGPSALDLLMFQRAQQMKKDHL</sequence>
<dbReference type="InterPro" id="IPR012337">
    <property type="entry name" value="RNaseH-like_sf"/>
</dbReference>
<dbReference type="EMBL" id="JBBBNY010000003">
    <property type="protein sequence ID" value="MEI7036477.1"/>
    <property type="molecule type" value="Genomic_DNA"/>
</dbReference>
<feature type="compositionally biased region" description="Basic and acidic residues" evidence="1">
    <location>
        <begin position="27"/>
        <end position="38"/>
    </location>
</feature>
<proteinExistence type="predicted"/>